<proteinExistence type="predicted"/>
<protein>
    <submittedName>
        <fullName evidence="1">16443_t:CDS:1</fullName>
    </submittedName>
</protein>
<reference evidence="1" key="1">
    <citation type="submission" date="2021-06" db="EMBL/GenBank/DDBJ databases">
        <authorList>
            <person name="Kallberg Y."/>
            <person name="Tangrot J."/>
            <person name="Rosling A."/>
        </authorList>
    </citation>
    <scope>NUCLEOTIDE SEQUENCE</scope>
    <source>
        <strain evidence="1">28 12/20/2015</strain>
    </source>
</reference>
<gene>
    <name evidence="1" type="ORF">SPELUC_LOCUS5061</name>
</gene>
<dbReference type="Proteomes" id="UP000789366">
    <property type="component" value="Unassembled WGS sequence"/>
</dbReference>
<name>A0ACA9LRW0_9GLOM</name>
<evidence type="ECO:0000313" key="2">
    <source>
        <dbReference type="Proteomes" id="UP000789366"/>
    </source>
</evidence>
<dbReference type="EMBL" id="CAJVPW010004925">
    <property type="protein sequence ID" value="CAG8547360.1"/>
    <property type="molecule type" value="Genomic_DNA"/>
</dbReference>
<comment type="caution">
    <text evidence="1">The sequence shown here is derived from an EMBL/GenBank/DDBJ whole genome shotgun (WGS) entry which is preliminary data.</text>
</comment>
<keyword evidence="2" id="KW-1185">Reference proteome</keyword>
<accession>A0ACA9LRW0</accession>
<evidence type="ECO:0000313" key="1">
    <source>
        <dbReference type="EMBL" id="CAG8547360.1"/>
    </source>
</evidence>
<organism evidence="1 2">
    <name type="scientific">Cetraspora pellucida</name>
    <dbReference type="NCBI Taxonomy" id="1433469"/>
    <lineage>
        <taxon>Eukaryota</taxon>
        <taxon>Fungi</taxon>
        <taxon>Fungi incertae sedis</taxon>
        <taxon>Mucoromycota</taxon>
        <taxon>Glomeromycotina</taxon>
        <taxon>Glomeromycetes</taxon>
        <taxon>Diversisporales</taxon>
        <taxon>Gigasporaceae</taxon>
        <taxon>Cetraspora</taxon>
    </lineage>
</organism>
<sequence length="318" mass="36849">MEKQLWKHTKELMMSLKLLLKKTNSRIDMRKSGNYTLTTIKFFKETTLAPQKSEKISEQESAWIDLATTGALIFAERYEAEANQYNVNSMYIFEMIKKDTSWPIAPATIEGNPSKKSLQLTVMNISPNTLIYKRNVRITGKDMFGEWGNILYKIKKEDGIEGKVSKALLVSLWDALCEQRNGQNYDLHPRIKPFLLAFARKRILEIVKPLGDQVKRIYTDGFIIAGKVELKTGIEMKPSYSEIPNLIIFKENELRSTNSLPDFEKIQQDKKQNTILDTEYPVSQIAKRKLSKKSDINLPNEIIIEIFQYLRTQNKRLC</sequence>
<feature type="non-terminal residue" evidence="1">
    <location>
        <position position="318"/>
    </location>
</feature>